<accession>A0AAJ6VWI9</accession>
<dbReference type="PROSITE" id="PS51013">
    <property type="entry name" value="PANNEXIN"/>
    <property type="match status" value="1"/>
</dbReference>
<proteinExistence type="inferred from homology"/>
<keyword evidence="7" id="KW-0965">Cell junction</keyword>
<dbReference type="PRINTS" id="PR01262">
    <property type="entry name" value="INNEXIN"/>
</dbReference>
<dbReference type="Proteomes" id="UP000694867">
    <property type="component" value="Unplaced"/>
</dbReference>
<comment type="subcellular location">
    <subcellularLocation>
        <location evidence="1">Cell junction</location>
        <location evidence="1">Gap junction</location>
    </subcellularLocation>
    <subcellularLocation>
        <location evidence="2 12">Cell membrane</location>
        <topology evidence="2 12">Multi-pass membrane protein</topology>
    </subcellularLocation>
</comment>
<keyword evidence="8 12" id="KW-1133">Transmembrane helix</keyword>
<keyword evidence="3 12" id="KW-0813">Transport</keyword>
<keyword evidence="10 12" id="KW-0472">Membrane</keyword>
<feature type="transmembrane region" description="Helical" evidence="12">
    <location>
        <begin position="263"/>
        <end position="285"/>
    </location>
</feature>
<evidence type="ECO:0000256" key="12">
    <source>
        <dbReference type="RuleBase" id="RU010713"/>
    </source>
</evidence>
<keyword evidence="6" id="KW-0303">Gap junction</keyword>
<dbReference type="RefSeq" id="XP_003739914.1">
    <property type="nucleotide sequence ID" value="XM_003739866.2"/>
</dbReference>
<keyword evidence="13" id="KW-1185">Reference proteome</keyword>
<feature type="transmembrane region" description="Helical" evidence="12">
    <location>
        <begin position="109"/>
        <end position="131"/>
    </location>
</feature>
<dbReference type="GO" id="GO:0005921">
    <property type="term" value="C:gap junction"/>
    <property type="evidence" value="ECO:0007669"/>
    <property type="project" value="UniProtKB-SubCell"/>
</dbReference>
<evidence type="ECO:0000313" key="13">
    <source>
        <dbReference type="Proteomes" id="UP000694867"/>
    </source>
</evidence>
<keyword evidence="5 12" id="KW-0812">Transmembrane</keyword>
<dbReference type="GO" id="GO:0034220">
    <property type="term" value="P:monoatomic ion transmembrane transport"/>
    <property type="evidence" value="ECO:0007669"/>
    <property type="project" value="UniProtKB-KW"/>
</dbReference>
<evidence type="ECO:0000256" key="3">
    <source>
        <dbReference type="ARBA" id="ARBA00022448"/>
    </source>
</evidence>
<dbReference type="AlphaFoldDB" id="A0AAJ6VWI9"/>
<keyword evidence="4" id="KW-1003">Cell membrane</keyword>
<organism evidence="13 14">
    <name type="scientific">Galendromus occidentalis</name>
    <name type="common">western predatory mite</name>
    <dbReference type="NCBI Taxonomy" id="34638"/>
    <lineage>
        <taxon>Eukaryota</taxon>
        <taxon>Metazoa</taxon>
        <taxon>Ecdysozoa</taxon>
        <taxon>Arthropoda</taxon>
        <taxon>Chelicerata</taxon>
        <taxon>Arachnida</taxon>
        <taxon>Acari</taxon>
        <taxon>Parasitiformes</taxon>
        <taxon>Mesostigmata</taxon>
        <taxon>Gamasina</taxon>
        <taxon>Phytoseioidea</taxon>
        <taxon>Phytoseiidae</taxon>
        <taxon>Typhlodrominae</taxon>
        <taxon>Galendromus</taxon>
    </lineage>
</organism>
<evidence type="ECO:0000256" key="2">
    <source>
        <dbReference type="ARBA" id="ARBA00004651"/>
    </source>
</evidence>
<feature type="transmembrane region" description="Helical" evidence="12">
    <location>
        <begin position="180"/>
        <end position="206"/>
    </location>
</feature>
<comment type="function">
    <text evidence="12">Structural component of the gap junctions.</text>
</comment>
<dbReference type="GeneID" id="100908442"/>
<gene>
    <name evidence="14" type="primary">LOC100908442</name>
    <name evidence="12" type="synonym">inx</name>
</gene>
<evidence type="ECO:0000256" key="4">
    <source>
        <dbReference type="ARBA" id="ARBA00022475"/>
    </source>
</evidence>
<dbReference type="Pfam" id="PF00876">
    <property type="entry name" value="Innexin"/>
    <property type="match status" value="1"/>
</dbReference>
<evidence type="ECO:0000256" key="7">
    <source>
        <dbReference type="ARBA" id="ARBA00022949"/>
    </source>
</evidence>
<dbReference type="GO" id="GO:0005886">
    <property type="term" value="C:plasma membrane"/>
    <property type="evidence" value="ECO:0007669"/>
    <property type="project" value="UniProtKB-SubCell"/>
</dbReference>
<evidence type="ECO:0000256" key="6">
    <source>
        <dbReference type="ARBA" id="ARBA00022868"/>
    </source>
</evidence>
<sequence>MATIHAALQSVVKYFNPSKAVRHTDDSRISAIQYKGVFGVLVTCAILSGLQSWFSRIDCSKPDSSDFDKKYAEEWCYANSTFLVEDADGGLDIGNPHSRTVVGQFFLRYYQWVTLALVLQAACFQAPRLLWKFAERGRVRKMVDRVANLEFASAQERTEAVKSLAKYYLDEDRRESHQNYFLCFASCQLLYLINVIVQISFTQAFLHDAFLGMFPLWLQGSPSWNRVFPKRAQCSLVISGAAGNTQRQDVLCLLSMNVLFEKMYVLIWLVFAVALVSAIVQNLLVGMTIMSGSETSKDGKGKQYAQNLSDRLLLSFLEQSLDRAVYQELLREIDPEVRVARV</sequence>
<evidence type="ECO:0000256" key="1">
    <source>
        <dbReference type="ARBA" id="ARBA00004610"/>
    </source>
</evidence>
<evidence type="ECO:0000256" key="5">
    <source>
        <dbReference type="ARBA" id="ARBA00022692"/>
    </source>
</evidence>
<dbReference type="InterPro" id="IPR000990">
    <property type="entry name" value="Innexin"/>
</dbReference>
<dbReference type="PANTHER" id="PTHR11893">
    <property type="entry name" value="INNEXIN"/>
    <property type="match status" value="1"/>
</dbReference>
<keyword evidence="11 12" id="KW-0407">Ion channel</keyword>
<reference evidence="14" key="1">
    <citation type="submission" date="2025-08" db="UniProtKB">
        <authorList>
            <consortium name="RefSeq"/>
        </authorList>
    </citation>
    <scope>IDENTIFICATION</scope>
</reference>
<comment type="similarity">
    <text evidence="12">Belongs to the pannexin family.</text>
</comment>
<feature type="transmembrane region" description="Helical" evidence="12">
    <location>
        <begin position="36"/>
        <end position="54"/>
    </location>
</feature>
<name>A0AAJ6VWI9_9ACAR</name>
<keyword evidence="9 12" id="KW-0406">Ion transport</keyword>
<dbReference type="PANTHER" id="PTHR11893:SF36">
    <property type="entry name" value="INNEXIN-5"/>
    <property type="match status" value="1"/>
</dbReference>
<dbReference type="GO" id="GO:0005243">
    <property type="term" value="F:gap junction channel activity"/>
    <property type="evidence" value="ECO:0007669"/>
    <property type="project" value="TreeGrafter"/>
</dbReference>
<evidence type="ECO:0000256" key="8">
    <source>
        <dbReference type="ARBA" id="ARBA00022989"/>
    </source>
</evidence>
<protein>
    <recommendedName>
        <fullName evidence="12">Innexin</fullName>
    </recommendedName>
</protein>
<dbReference type="KEGG" id="goe:100908442"/>
<evidence type="ECO:0000256" key="10">
    <source>
        <dbReference type="ARBA" id="ARBA00023136"/>
    </source>
</evidence>
<evidence type="ECO:0000313" key="14">
    <source>
        <dbReference type="RefSeq" id="XP_003739914.1"/>
    </source>
</evidence>
<evidence type="ECO:0000256" key="11">
    <source>
        <dbReference type="ARBA" id="ARBA00023303"/>
    </source>
</evidence>
<evidence type="ECO:0000256" key="9">
    <source>
        <dbReference type="ARBA" id="ARBA00023065"/>
    </source>
</evidence>